<sequence length="61" mass="6559">MTRIIPYLLPLLLIGLTLLASSPHIHSQSGVVLLSAFSLFVSLGYLLFGARHLDQDSGHSA</sequence>
<accession>A0A1N6XSE9</accession>
<dbReference type="AlphaFoldDB" id="A0A1N6XSE9"/>
<organism evidence="2 3">
    <name type="scientific">Aquipseudomonas alcaligenes</name>
    <name type="common">Pseudomonas alcaligenes</name>
    <dbReference type="NCBI Taxonomy" id="43263"/>
    <lineage>
        <taxon>Bacteria</taxon>
        <taxon>Pseudomonadati</taxon>
        <taxon>Pseudomonadota</taxon>
        <taxon>Gammaproteobacteria</taxon>
        <taxon>Pseudomonadales</taxon>
        <taxon>Pseudomonadaceae</taxon>
        <taxon>Aquipseudomonas</taxon>
    </lineage>
</organism>
<dbReference type="RefSeq" id="WP_076429665.1">
    <property type="nucleotide sequence ID" value="NZ_FTMP01000014.1"/>
</dbReference>
<dbReference type="EMBL" id="FTMP01000014">
    <property type="protein sequence ID" value="SIR05149.1"/>
    <property type="molecule type" value="Genomic_DNA"/>
</dbReference>
<proteinExistence type="predicted"/>
<gene>
    <name evidence="2" type="ORF">SAMN05878282_11457</name>
</gene>
<evidence type="ECO:0000256" key="1">
    <source>
        <dbReference type="SAM" id="Phobius"/>
    </source>
</evidence>
<keyword evidence="1" id="KW-0812">Transmembrane</keyword>
<evidence type="ECO:0000313" key="3">
    <source>
        <dbReference type="Proteomes" id="UP000185841"/>
    </source>
</evidence>
<reference evidence="2 3" key="1">
    <citation type="submission" date="2017-01" db="EMBL/GenBank/DDBJ databases">
        <authorList>
            <person name="Mah S.A."/>
            <person name="Swanson W.J."/>
            <person name="Moy G.W."/>
            <person name="Vacquier V.D."/>
        </authorList>
    </citation>
    <scope>NUCLEOTIDE SEQUENCE [LARGE SCALE GENOMIC DNA]</scope>
    <source>
        <strain evidence="2 3">RU36E</strain>
    </source>
</reference>
<evidence type="ECO:0000313" key="2">
    <source>
        <dbReference type="EMBL" id="SIR05149.1"/>
    </source>
</evidence>
<name>A0A1N6XSE9_AQUAC</name>
<feature type="transmembrane region" description="Helical" evidence="1">
    <location>
        <begin position="30"/>
        <end position="48"/>
    </location>
</feature>
<protein>
    <submittedName>
        <fullName evidence="2">Uncharacterized protein</fullName>
    </submittedName>
</protein>
<dbReference type="Proteomes" id="UP000185841">
    <property type="component" value="Unassembled WGS sequence"/>
</dbReference>
<keyword evidence="1" id="KW-0472">Membrane</keyword>
<keyword evidence="1" id="KW-1133">Transmembrane helix</keyword>